<name>A0ABR0KJZ8_9EURO</name>
<protein>
    <submittedName>
        <fullName evidence="2">Uncharacterized protein</fullName>
    </submittedName>
</protein>
<feature type="transmembrane region" description="Helical" evidence="1">
    <location>
        <begin position="35"/>
        <end position="58"/>
    </location>
</feature>
<reference evidence="2 3" key="1">
    <citation type="submission" date="2023-08" db="EMBL/GenBank/DDBJ databases">
        <title>Black Yeasts Isolated from many extreme environments.</title>
        <authorList>
            <person name="Coleine C."/>
            <person name="Stajich J.E."/>
            <person name="Selbmann L."/>
        </authorList>
    </citation>
    <scope>NUCLEOTIDE SEQUENCE [LARGE SCALE GENOMIC DNA]</scope>
    <source>
        <strain evidence="2 3">CCFEE 5885</strain>
    </source>
</reference>
<feature type="transmembrane region" description="Helical" evidence="1">
    <location>
        <begin position="210"/>
        <end position="233"/>
    </location>
</feature>
<feature type="transmembrane region" description="Helical" evidence="1">
    <location>
        <begin position="343"/>
        <end position="366"/>
    </location>
</feature>
<evidence type="ECO:0000313" key="3">
    <source>
        <dbReference type="Proteomes" id="UP001345013"/>
    </source>
</evidence>
<feature type="transmembrane region" description="Helical" evidence="1">
    <location>
        <begin position="164"/>
        <end position="189"/>
    </location>
</feature>
<comment type="caution">
    <text evidence="2">The sequence shown here is derived from an EMBL/GenBank/DDBJ whole genome shotgun (WGS) entry which is preliminary data.</text>
</comment>
<dbReference type="Proteomes" id="UP001345013">
    <property type="component" value="Unassembled WGS sequence"/>
</dbReference>
<feature type="transmembrane region" description="Helical" evidence="1">
    <location>
        <begin position="253"/>
        <end position="274"/>
    </location>
</feature>
<keyword evidence="3" id="KW-1185">Reference proteome</keyword>
<keyword evidence="1" id="KW-0472">Membrane</keyword>
<keyword evidence="1" id="KW-1133">Transmembrane helix</keyword>
<accession>A0ABR0KJZ8</accession>
<evidence type="ECO:0000313" key="2">
    <source>
        <dbReference type="EMBL" id="KAK5098634.1"/>
    </source>
</evidence>
<dbReference type="EMBL" id="JAVRRG010000013">
    <property type="protein sequence ID" value="KAK5098634.1"/>
    <property type="molecule type" value="Genomic_DNA"/>
</dbReference>
<sequence length="385" mass="42393">MIPAHSFAKRGIEVAQAISMKRQSDEPDAHQIPPFAALIFLLTCVAFFILLAAISYTYGHLITTLCMVESSSSNAYVPIGSVEPADDAPPAYTEDGAPKPNDTEVNLVRTQPITASLRATVMHLTARAGFWSRFRGLSVYIVWNFARSFVVGMLSAASSNPFSMIFAAIVAEVALANIHMTWIHVIISEPSTKRWYQRIPTPFFKTWKKIVPAVSIWAVTSQVVTILPMLVAGNFGVMRRMHDPNYEPGMKEAYATAGQLFFAMFLTIALFILLQIPATVAMVRVAASMLPEEDETIVPFDRTFGGLTTPEIIGGQGKIGIVEAWRSFNGECRRRLLRTVVKVAAIVMATWILFTTVVMIEAHLLFGPAFGEMMKSMHGIANRGS</sequence>
<evidence type="ECO:0000256" key="1">
    <source>
        <dbReference type="SAM" id="Phobius"/>
    </source>
</evidence>
<gene>
    <name evidence="2" type="ORF">LTR24_001739</name>
</gene>
<feature type="transmembrane region" description="Helical" evidence="1">
    <location>
        <begin position="137"/>
        <end position="158"/>
    </location>
</feature>
<keyword evidence="1" id="KW-0812">Transmembrane</keyword>
<organism evidence="2 3">
    <name type="scientific">Lithohypha guttulata</name>
    <dbReference type="NCBI Taxonomy" id="1690604"/>
    <lineage>
        <taxon>Eukaryota</taxon>
        <taxon>Fungi</taxon>
        <taxon>Dikarya</taxon>
        <taxon>Ascomycota</taxon>
        <taxon>Pezizomycotina</taxon>
        <taxon>Eurotiomycetes</taxon>
        <taxon>Chaetothyriomycetidae</taxon>
        <taxon>Chaetothyriales</taxon>
        <taxon>Trichomeriaceae</taxon>
        <taxon>Lithohypha</taxon>
    </lineage>
</organism>
<proteinExistence type="predicted"/>